<keyword evidence="2" id="KW-1185">Reference proteome</keyword>
<proteinExistence type="predicted"/>
<organism evidence="1 2">
    <name type="scientific">Moorella mulderi DSM 14980</name>
    <dbReference type="NCBI Taxonomy" id="1122241"/>
    <lineage>
        <taxon>Bacteria</taxon>
        <taxon>Bacillati</taxon>
        <taxon>Bacillota</taxon>
        <taxon>Clostridia</taxon>
        <taxon>Neomoorellales</taxon>
        <taxon>Neomoorellaceae</taxon>
        <taxon>Neomoorella</taxon>
    </lineage>
</organism>
<protein>
    <submittedName>
        <fullName evidence="1">Uncharacterized protein</fullName>
    </submittedName>
</protein>
<dbReference type="EMBL" id="LTBC01000002">
    <property type="protein sequence ID" value="KYH33066.1"/>
    <property type="molecule type" value="Genomic_DNA"/>
</dbReference>
<accession>A0A151AZL6</accession>
<comment type="caution">
    <text evidence="1">The sequence shown here is derived from an EMBL/GenBank/DDBJ whole genome shotgun (WGS) entry which is preliminary data.</text>
</comment>
<dbReference type="OrthoDB" id="1723353at2"/>
<dbReference type="AlphaFoldDB" id="A0A151AZL6"/>
<name>A0A151AZL6_9FIRM</name>
<reference evidence="1 2" key="1">
    <citation type="submission" date="2016-02" db="EMBL/GenBank/DDBJ databases">
        <title>Genome sequence of Moorella mulderi DSM 14980.</title>
        <authorList>
            <person name="Poehlein A."/>
            <person name="Daniel R."/>
        </authorList>
    </citation>
    <scope>NUCLEOTIDE SEQUENCE [LARGE SCALE GENOMIC DNA]</scope>
    <source>
        <strain evidence="1 2">DSM 14980</strain>
    </source>
</reference>
<evidence type="ECO:0000313" key="2">
    <source>
        <dbReference type="Proteomes" id="UP000075670"/>
    </source>
</evidence>
<dbReference type="PATRIC" id="fig|1122241.3.peg.888"/>
<sequence length="216" mass="23373">MPFTAPTVANKGNLFHVGPSPIILVTVQEWVVFNIVQSALLLIPAWGIQPVSPPVNALAAHAGRPLLYEELQPRHIELITAERVLDSVYLATENLFQWSYSSSSPTPGVPVKIIACGVKNITARQQLVPIPPGSHALARAFYNYEILVTYADAAGHTATITLMSGPRWQRAFVSAGPGRLEVQVKVACSRIEITTPPAPEPGPASPYKPVRVWVCV</sequence>
<dbReference type="Proteomes" id="UP000075670">
    <property type="component" value="Unassembled WGS sequence"/>
</dbReference>
<evidence type="ECO:0000313" key="1">
    <source>
        <dbReference type="EMBL" id="KYH33066.1"/>
    </source>
</evidence>
<gene>
    <name evidence="1" type="ORF">MOMUL_08440</name>
</gene>